<reference evidence="1 2" key="1">
    <citation type="submission" date="2018-04" db="EMBL/GenBank/DDBJ databases">
        <title>Genomic Encyclopedia of Archaeal and Bacterial Type Strains, Phase II (KMG-II): from individual species to whole genera.</title>
        <authorList>
            <person name="Goeker M."/>
        </authorList>
    </citation>
    <scope>NUCLEOTIDE SEQUENCE [LARGE SCALE GENOMIC DNA]</scope>
    <source>
        <strain evidence="1 2">DSM 28823</strain>
    </source>
</reference>
<proteinExistence type="predicted"/>
<accession>A0A2T5BX43</accession>
<keyword evidence="2" id="KW-1185">Reference proteome</keyword>
<organism evidence="1 2">
    <name type="scientific">Mangrovibacterium marinum</name>
    <dbReference type="NCBI Taxonomy" id="1639118"/>
    <lineage>
        <taxon>Bacteria</taxon>
        <taxon>Pseudomonadati</taxon>
        <taxon>Bacteroidota</taxon>
        <taxon>Bacteroidia</taxon>
        <taxon>Marinilabiliales</taxon>
        <taxon>Prolixibacteraceae</taxon>
        <taxon>Mangrovibacterium</taxon>
    </lineage>
</organism>
<sequence length="726" mass="78608">MSNSQGTIISLLNPMHNRWRNHWPRQRTARNDISVGERRGETGSKLWQQLLVISILALGVLSANAALAQTYDEDAVIAGGNYADITVNKDATLTVNDDLTISGTLDVFGTLIVNGDLTIGNNGEIVTRSGAIVVVFGDATLKNKSTLALSSYFIVTGSLSEQSNSGSYTLSVDTAHIYVFDEIDGFDDDEKGILTKCTKDYGGTTETENVDCDAGGYSDFVKNVDPDDKFPDDLFEEIIKHESGNSSAGDDCTGYQFTYTSPDGKVVSLFVNLIDIVPTGSCDEGWYNYQVLVYSKFSNPDGMQMYGSIDLTLTADDRSITTVQISSDVGSHYTLSYVANPTRYESDCETITPIELGYNTVDVKIPTPSFGNGPVEMTYGSDNTAPVIGDLDDVEENVNTDHCTATIPVVFDFDAVTDDGNTVFADPKYRYTIAGIEHSSSAVDGQFTEDFPIDTTTIYWTVEDMCGNTSAEVAQKVIVANPVTITPITCDGTYTEADNGPGMNPIQTSTHTYEVDGGTTEGGYTYTWELLNADASGYVLTGQGTASISLKYASATDTIPAGSYTLKVTKESISGGCKNFESLAVEVVDISLFNVEMDILKDQCQTPNSSTTTYFWTITFPGGFDTEPFSFEYELTFDGTTVLSGTIESITSTATWDWTPASGTAPFVQTSKEAGYKVELRFTFPVSPDNELPIELKLNATDAYLVSVPEITNDFKANKIPVISFD</sequence>
<evidence type="ECO:0000313" key="2">
    <source>
        <dbReference type="Proteomes" id="UP000243525"/>
    </source>
</evidence>
<evidence type="ECO:0008006" key="3">
    <source>
        <dbReference type="Google" id="ProtNLM"/>
    </source>
</evidence>
<dbReference type="OrthoDB" id="1123056at2"/>
<dbReference type="Proteomes" id="UP000243525">
    <property type="component" value="Unassembled WGS sequence"/>
</dbReference>
<protein>
    <recommendedName>
        <fullName evidence="3">HYR domain-containing protein</fullName>
    </recommendedName>
</protein>
<dbReference type="RefSeq" id="WP_146161569.1">
    <property type="nucleotide sequence ID" value="NZ_QAAD01000033.1"/>
</dbReference>
<dbReference type="AlphaFoldDB" id="A0A2T5BX43"/>
<dbReference type="EMBL" id="QAAD01000033">
    <property type="protein sequence ID" value="PTN04240.1"/>
    <property type="molecule type" value="Genomic_DNA"/>
</dbReference>
<name>A0A2T5BX43_9BACT</name>
<comment type="caution">
    <text evidence="1">The sequence shown here is derived from an EMBL/GenBank/DDBJ whole genome shotgun (WGS) entry which is preliminary data.</text>
</comment>
<evidence type="ECO:0000313" key="1">
    <source>
        <dbReference type="EMBL" id="PTN04240.1"/>
    </source>
</evidence>
<gene>
    <name evidence="1" type="ORF">C8N47_1335</name>
</gene>